<dbReference type="EMBL" id="CABIKO010000261">
    <property type="protein sequence ID" value="VVA32790.1"/>
    <property type="molecule type" value="Genomic_DNA"/>
</dbReference>
<dbReference type="Proteomes" id="UP000327085">
    <property type="component" value="Chromosome 4"/>
</dbReference>
<evidence type="ECO:0000313" key="2">
    <source>
        <dbReference type="Proteomes" id="UP000327085"/>
    </source>
</evidence>
<dbReference type="Gramene" id="VVA32790">
    <property type="protein sequence ID" value="VVA32790"/>
    <property type="gene ID" value="Prudul26B021164"/>
</dbReference>
<sequence>YITVIGLNCSPNNLIRFTLGLHGGFFVIGGLTKNSSKFSCACLSIFGMGRI</sequence>
<gene>
    <name evidence="1" type="ORF">ALMOND_2B021164</name>
</gene>
<feature type="non-terminal residue" evidence="1">
    <location>
        <position position="1"/>
    </location>
</feature>
<dbReference type="InParanoid" id="A0A5E4FZG0"/>
<accession>A0A5E4FZG0</accession>
<reference evidence="2" key="1">
    <citation type="journal article" date="2020" name="Plant J.">
        <title>Transposons played a major role in the diversification between the closely related almond and peach genomes: results from the almond genome sequence.</title>
        <authorList>
            <person name="Alioto T."/>
            <person name="Alexiou K.G."/>
            <person name="Bardil A."/>
            <person name="Barteri F."/>
            <person name="Castanera R."/>
            <person name="Cruz F."/>
            <person name="Dhingra A."/>
            <person name="Duval H."/>
            <person name="Fernandez I Marti A."/>
            <person name="Frias L."/>
            <person name="Galan B."/>
            <person name="Garcia J.L."/>
            <person name="Howad W."/>
            <person name="Gomez-Garrido J."/>
            <person name="Gut M."/>
            <person name="Julca I."/>
            <person name="Morata J."/>
            <person name="Puigdomenech P."/>
            <person name="Ribeca P."/>
            <person name="Rubio Cabetas M.J."/>
            <person name="Vlasova A."/>
            <person name="Wirthensohn M."/>
            <person name="Garcia-Mas J."/>
            <person name="Gabaldon T."/>
            <person name="Casacuberta J.M."/>
            <person name="Arus P."/>
        </authorList>
    </citation>
    <scope>NUCLEOTIDE SEQUENCE [LARGE SCALE GENOMIC DNA]</scope>
    <source>
        <strain evidence="2">cv. Texas</strain>
    </source>
</reference>
<name>A0A5E4FZG0_PRUDU</name>
<evidence type="ECO:0000313" key="1">
    <source>
        <dbReference type="EMBL" id="VVA32790.1"/>
    </source>
</evidence>
<dbReference type="AlphaFoldDB" id="A0A5E4FZG0"/>
<feature type="non-terminal residue" evidence="1">
    <location>
        <position position="51"/>
    </location>
</feature>
<organism evidence="1 2">
    <name type="scientific">Prunus dulcis</name>
    <name type="common">Almond</name>
    <name type="synonym">Amygdalus dulcis</name>
    <dbReference type="NCBI Taxonomy" id="3755"/>
    <lineage>
        <taxon>Eukaryota</taxon>
        <taxon>Viridiplantae</taxon>
        <taxon>Streptophyta</taxon>
        <taxon>Embryophyta</taxon>
        <taxon>Tracheophyta</taxon>
        <taxon>Spermatophyta</taxon>
        <taxon>Magnoliopsida</taxon>
        <taxon>eudicotyledons</taxon>
        <taxon>Gunneridae</taxon>
        <taxon>Pentapetalae</taxon>
        <taxon>rosids</taxon>
        <taxon>fabids</taxon>
        <taxon>Rosales</taxon>
        <taxon>Rosaceae</taxon>
        <taxon>Amygdaloideae</taxon>
        <taxon>Amygdaleae</taxon>
        <taxon>Prunus</taxon>
    </lineage>
</organism>
<protein>
    <submittedName>
        <fullName evidence="1">Uncharacterized protein</fullName>
    </submittedName>
</protein>
<proteinExistence type="predicted"/>